<organism evidence="1">
    <name type="scientific">Zea mays</name>
    <name type="common">Maize</name>
    <dbReference type="NCBI Taxonomy" id="4577"/>
    <lineage>
        <taxon>Eukaryota</taxon>
        <taxon>Viridiplantae</taxon>
        <taxon>Streptophyta</taxon>
        <taxon>Embryophyta</taxon>
        <taxon>Tracheophyta</taxon>
        <taxon>Spermatophyta</taxon>
        <taxon>Magnoliopsida</taxon>
        <taxon>Liliopsida</taxon>
        <taxon>Poales</taxon>
        <taxon>Poaceae</taxon>
        <taxon>PACMAD clade</taxon>
        <taxon>Panicoideae</taxon>
        <taxon>Andropogonodae</taxon>
        <taxon>Andropogoneae</taxon>
        <taxon>Tripsacinae</taxon>
        <taxon>Zea</taxon>
    </lineage>
</organism>
<name>C4IZJ7_MAIZE</name>
<protein>
    <submittedName>
        <fullName evidence="1">Uncharacterized protein</fullName>
    </submittedName>
</protein>
<evidence type="ECO:0000313" key="1">
    <source>
        <dbReference type="EMBL" id="ACR34347.1"/>
    </source>
</evidence>
<reference evidence="1" key="2">
    <citation type="submission" date="2012-06" db="EMBL/GenBank/DDBJ databases">
        <authorList>
            <person name="Yu Y."/>
            <person name="Currie J."/>
            <person name="Lomeli R."/>
            <person name="Angelova A."/>
            <person name="Collura K."/>
            <person name="Wissotski M."/>
            <person name="Campos D."/>
            <person name="Kudrna D."/>
            <person name="Golser W."/>
            <person name="Ashely E."/>
            <person name="Descour A."/>
            <person name="Fernandes J."/>
            <person name="Soderlund C."/>
            <person name="Walbot V."/>
        </authorList>
    </citation>
    <scope>NUCLEOTIDE SEQUENCE</scope>
    <source>
        <strain evidence="1">B73</strain>
    </source>
</reference>
<proteinExistence type="evidence at transcript level"/>
<accession>C4IZJ7</accession>
<reference evidence="1" key="1">
    <citation type="journal article" date="2009" name="PLoS Genet.">
        <title>Sequencing, mapping, and analysis of 27,455 maize full-length cDNAs.</title>
        <authorList>
            <person name="Soderlund C."/>
            <person name="Descour A."/>
            <person name="Kudrna D."/>
            <person name="Bomhoff M."/>
            <person name="Boyd L."/>
            <person name="Currie J."/>
            <person name="Angelova A."/>
            <person name="Collura K."/>
            <person name="Wissotski M."/>
            <person name="Ashley E."/>
            <person name="Morrow D."/>
            <person name="Fernandes J."/>
            <person name="Walbot V."/>
            <person name="Yu Y."/>
        </authorList>
    </citation>
    <scope>NUCLEOTIDE SEQUENCE</scope>
    <source>
        <strain evidence="1">B73</strain>
    </source>
</reference>
<sequence>MQLQVIENSFCR</sequence>
<dbReference type="EMBL" id="BT083994">
    <property type="protein sequence ID" value="ACR34347.1"/>
    <property type="molecule type" value="mRNA"/>
</dbReference>